<gene>
    <name evidence="1" type="ORF">PRZ48_004184</name>
</gene>
<accession>A0ABR0EXW8</accession>
<dbReference type="EMBL" id="JAXOVC010000002">
    <property type="protein sequence ID" value="KAK4506219.1"/>
    <property type="molecule type" value="Genomic_DNA"/>
</dbReference>
<evidence type="ECO:0000313" key="1">
    <source>
        <dbReference type="EMBL" id="KAK4506219.1"/>
    </source>
</evidence>
<dbReference type="Proteomes" id="UP001305779">
    <property type="component" value="Unassembled WGS sequence"/>
</dbReference>
<evidence type="ECO:0008006" key="3">
    <source>
        <dbReference type="Google" id="ProtNLM"/>
    </source>
</evidence>
<keyword evidence="2" id="KW-1185">Reference proteome</keyword>
<comment type="caution">
    <text evidence="1">The sequence shown here is derived from an EMBL/GenBank/DDBJ whole genome shotgun (WGS) entry which is preliminary data.</text>
</comment>
<sequence>MTTATALNRLKEHIANLSIAFVNTINARDWDSPLWENLSPTFSSKPEALSGGQAHLNGREAFLFSLKKLSSEHTTWKINVQTMTVNLSGDHTYAEVFTNSIATGEPVGIARPAMTRLEFRHEILPGQGGDLRELRN</sequence>
<protein>
    <recommendedName>
        <fullName evidence="3">SnoaL-like domain-containing protein</fullName>
    </recommendedName>
</protein>
<name>A0ABR0EXW8_ZASCE</name>
<evidence type="ECO:0000313" key="2">
    <source>
        <dbReference type="Proteomes" id="UP001305779"/>
    </source>
</evidence>
<organism evidence="1 2">
    <name type="scientific">Zasmidium cellare</name>
    <name type="common">Wine cellar mold</name>
    <name type="synonym">Racodium cellare</name>
    <dbReference type="NCBI Taxonomy" id="395010"/>
    <lineage>
        <taxon>Eukaryota</taxon>
        <taxon>Fungi</taxon>
        <taxon>Dikarya</taxon>
        <taxon>Ascomycota</taxon>
        <taxon>Pezizomycotina</taxon>
        <taxon>Dothideomycetes</taxon>
        <taxon>Dothideomycetidae</taxon>
        <taxon>Mycosphaerellales</taxon>
        <taxon>Mycosphaerellaceae</taxon>
        <taxon>Zasmidium</taxon>
    </lineage>
</organism>
<proteinExistence type="predicted"/>
<reference evidence="1 2" key="1">
    <citation type="journal article" date="2023" name="G3 (Bethesda)">
        <title>A chromosome-level genome assembly of Zasmidium syzygii isolated from banana leaves.</title>
        <authorList>
            <person name="van Westerhoven A.C."/>
            <person name="Mehrabi R."/>
            <person name="Talebi R."/>
            <person name="Steentjes M.B.F."/>
            <person name="Corcolon B."/>
            <person name="Chong P.A."/>
            <person name="Kema G.H.J."/>
            <person name="Seidl M.F."/>
        </authorList>
    </citation>
    <scope>NUCLEOTIDE SEQUENCE [LARGE SCALE GENOMIC DNA]</scope>
    <source>
        <strain evidence="1 2">P124</strain>
    </source>
</reference>